<feature type="compositionally biased region" description="Low complexity" evidence="1">
    <location>
        <begin position="1926"/>
        <end position="1941"/>
    </location>
</feature>
<proteinExistence type="predicted"/>
<feature type="compositionally biased region" description="Low complexity" evidence="1">
    <location>
        <begin position="1487"/>
        <end position="1496"/>
    </location>
</feature>
<feature type="region of interest" description="Disordered" evidence="1">
    <location>
        <begin position="1275"/>
        <end position="1298"/>
    </location>
</feature>
<dbReference type="InterPro" id="IPR029021">
    <property type="entry name" value="Prot-tyrosine_phosphatase-like"/>
</dbReference>
<feature type="compositionally biased region" description="Low complexity" evidence="1">
    <location>
        <begin position="474"/>
        <end position="489"/>
    </location>
</feature>
<feature type="region of interest" description="Disordered" evidence="1">
    <location>
        <begin position="1163"/>
        <end position="1185"/>
    </location>
</feature>
<evidence type="ECO:0000313" key="2">
    <source>
        <dbReference type="EMBL" id="KAG2502168.1"/>
    </source>
</evidence>
<feature type="region of interest" description="Disordered" evidence="1">
    <location>
        <begin position="781"/>
        <end position="834"/>
    </location>
</feature>
<feature type="compositionally biased region" description="Low complexity" evidence="1">
    <location>
        <begin position="1742"/>
        <end position="1773"/>
    </location>
</feature>
<feature type="compositionally biased region" description="Polar residues" evidence="1">
    <location>
        <begin position="490"/>
        <end position="499"/>
    </location>
</feature>
<feature type="compositionally biased region" description="Low complexity" evidence="1">
    <location>
        <begin position="1610"/>
        <end position="1622"/>
    </location>
</feature>
<dbReference type="SUPFAM" id="SSF52799">
    <property type="entry name" value="(Phosphotyrosine protein) phosphatases II"/>
    <property type="match status" value="1"/>
</dbReference>
<dbReference type="Proteomes" id="UP000612055">
    <property type="component" value="Unassembled WGS sequence"/>
</dbReference>
<feature type="compositionally biased region" description="Low complexity" evidence="1">
    <location>
        <begin position="1384"/>
        <end position="1398"/>
    </location>
</feature>
<feature type="compositionally biased region" description="Pro residues" evidence="1">
    <location>
        <begin position="1449"/>
        <end position="1468"/>
    </location>
</feature>
<dbReference type="EMBL" id="JAEHOE010000001">
    <property type="protein sequence ID" value="KAG2502168.1"/>
    <property type="molecule type" value="Genomic_DNA"/>
</dbReference>
<keyword evidence="3" id="KW-1185">Reference proteome</keyword>
<feature type="compositionally biased region" description="Pro residues" evidence="1">
    <location>
        <begin position="1571"/>
        <end position="1583"/>
    </location>
</feature>
<name>A0A836C7E3_9CHLO</name>
<protein>
    <submittedName>
        <fullName evidence="2">Uncharacterized protein</fullName>
    </submittedName>
</protein>
<feature type="compositionally biased region" description="Low complexity" evidence="1">
    <location>
        <begin position="102"/>
        <end position="130"/>
    </location>
</feature>
<feature type="compositionally biased region" description="Low complexity" evidence="1">
    <location>
        <begin position="615"/>
        <end position="633"/>
    </location>
</feature>
<feature type="region of interest" description="Disordered" evidence="1">
    <location>
        <begin position="1029"/>
        <end position="1075"/>
    </location>
</feature>
<feature type="compositionally biased region" description="Polar residues" evidence="1">
    <location>
        <begin position="781"/>
        <end position="790"/>
    </location>
</feature>
<feature type="region of interest" description="Disordered" evidence="1">
    <location>
        <begin position="1107"/>
        <end position="1126"/>
    </location>
</feature>
<sequence>MAYLMARGGLSLEDARAAVKAARPLVNPNQGFALQLQAFQDAGCSVEGWQPWTLDRFLQLRAMAFPNRFGGDSTAAPGTGGAATVKGACDLAPPELSREESVSPSSSRPGTPSSSPSKAPPGDGGAMAAAVETGNLAPGLGLERSASDGVWPDGWPPGRQVLALGGGDGGARRGAPTPPGPRGAAARTSSSGWAAGAQQWSGQAAWQQQQPPPQGRTPPLPPHVSLPPLAMPPPQTSPRQSGLGAHPSPSGRHTVSGIPDASALAAWSRAQQHAQADASAPYGAAPQQVSYSTMLYGSQRAPAASGWPQAGQALPQAQPGATYGAEVARYRGSLGALGAVPPGTGQGSAGDGFFANRHASAGAIGFVPPGPEPWGFPPTSTAHGYASGGPPARASTSGVWAVDQASHTATASAWHAAVSSTVHVPPPPRSGARTDGRGPYSFPPQHPQQPQQPPISAQQPPLNQRAQAQAQGLTGHAGPSGSATGTTGPQLRTESSTDSEFGEAAQLGRSRAGGSDTPMPLGGRRPAPRRIASDSLQDMLARALGSVMRPGPGATDGQAEPGQAGAPAPSPHAPGSVPGGPGAAAAAQQRVSTDSGASSALAPPPHGDPSVGDRSSASSSDSSNTSNASSKSAEGVGPGTGAGEAASSSAPESSPATPPRGTGTADPTTAGGGGPRSHAPSAWASQPVLTPADLDRTPSRLGGGHGSSRGGGGSGGNGFPELGGDEGPIRQLFLDGPGGGETGVEPSHVVASLLLAHMGGGGGGADVLPPYVRAEPEIATSRTASVTSSPQHVQHVVHHTGHAQHGGEAEAANGGSGAAHGSSTAAPYGRAGSSRASRLASTTFASPDGAGTGDAAALIPAQLAGASGSTGGLSNTSGHSSAGRSSLDRTSVPLGGLSPPGAYNPALMPPPPPSAEPLRGLTIRSRVNSRKAEWGATAAAAAAGGAAAAADSPDEGEGGDERAAGTPIHKRVLRSIVSLLGGRGSHDGGEPGAAEVEAIESGGAGGEGGGGGGGVGGIRSSVFLPPALSGMGSPMASPSGWQLQPRRRSDAGGGGAGPNDRARKLSRSGSASPTVAALGGGDPAAAAWAAAAAAAAVSANAGLAARESQPLSSTSGTFGWGPDSEAVLRAPGGDESPDLLLAGVLDGDDEGEEDVVGLDLLPQEPLRWGGDDGTARGGGGGGGAPRRVRFGPRHFSEDGSARASANATARSVWGRVGVGAAPPQPSVGPVVLAAAPVADGVGLMARTSAPVPFGVGRGFGFEGAVAAASAAAAGPEVGPRTGAAAAVPRSTTSGTTSSWGSAVALAPAYGATAGAGAGGTERRGRSSYSGALSMLHAPTAGAAGGLGPAAGYGPSRGSTGTASAMVAAAFAGGGTVAGGRVSASGASLPPMMSPPSSGWPQASPPLPPGVQVYRPSGAPPLPVAPVQAGGLSSAPPSAAFNLAQLASPQPSPRPDEQPPLPLQYPSHPPQQEAPAPRVSSSGGGAAPGTSPPAAFSHPWSANSRSSAALATMASATPEPGPTPAPSQPHPPHQHHALHPQWPPSFSSEAHVEPPASSAYELPSRLTLSVGPKPPAPAPSPPSAAPTTASALPTGVRATVRSTSVGPSTYAAAPSFGGSSTSSSGGGAPAAGAILSGPGGDTAGAVRVWDPMRAARAMHHSPQHTHSATAPGAAGAYAAAVGAPALGPGSPLGRSPGAGGPSPPTASGGSPPAHSSGVLSPRAPPAMADLPEPAPSPALWGVLAGPPSLAPSNAPAPATSAAAAEGLPAGAADASRPRPDPSLLKPVLGRKLLPMPSPSAILASPASTPRATRSGGGVPGPLSPPMSPPQPQQQPTRSRASASAVPHHTGGPGPGSASPFATTGPQLDPAAAAHGSARGDLHVRLPHELAALQPPEAAGPSTHSTDASARQYPVPGLCSGPGLSSIVSPPSTLGSSVSTGLSPMADPRNGDRAGPGAGVVAGAGAAVRRDGLHLDRLVVAPAPGVERADSVRSPCKMGGSASGSEDGAGP</sequence>
<feature type="compositionally biased region" description="Pro residues" evidence="1">
    <location>
        <begin position="1820"/>
        <end position="1831"/>
    </location>
</feature>
<feature type="compositionally biased region" description="Low complexity" evidence="1">
    <location>
        <begin position="1469"/>
        <end position="1480"/>
    </location>
</feature>
<feature type="region of interest" description="Disordered" evidence="1">
    <location>
        <begin position="93"/>
        <end position="257"/>
    </location>
</feature>
<organism evidence="2 3">
    <name type="scientific">Edaphochlamys debaryana</name>
    <dbReference type="NCBI Taxonomy" id="47281"/>
    <lineage>
        <taxon>Eukaryota</taxon>
        <taxon>Viridiplantae</taxon>
        <taxon>Chlorophyta</taxon>
        <taxon>core chlorophytes</taxon>
        <taxon>Chlorophyceae</taxon>
        <taxon>CS clade</taxon>
        <taxon>Chlamydomonadales</taxon>
        <taxon>Chlamydomonadales incertae sedis</taxon>
        <taxon>Edaphochlamys</taxon>
    </lineage>
</organism>
<feature type="compositionally biased region" description="Low complexity" evidence="1">
    <location>
        <begin position="866"/>
        <end position="881"/>
    </location>
</feature>
<dbReference type="Gene3D" id="3.90.190.10">
    <property type="entry name" value="Protein tyrosine phosphatase superfamily"/>
    <property type="match status" value="1"/>
</dbReference>
<feature type="compositionally biased region" description="Low complexity" evidence="1">
    <location>
        <begin position="809"/>
        <end position="834"/>
    </location>
</feature>
<feature type="compositionally biased region" description="Low complexity" evidence="1">
    <location>
        <begin position="1997"/>
        <end position="2009"/>
    </location>
</feature>
<feature type="region of interest" description="Disordered" evidence="1">
    <location>
        <begin position="1984"/>
        <end position="2009"/>
    </location>
</feature>
<feature type="compositionally biased region" description="Low complexity" evidence="1">
    <location>
        <begin position="1584"/>
        <end position="1593"/>
    </location>
</feature>
<dbReference type="OrthoDB" id="552813at2759"/>
<feature type="compositionally biased region" description="Basic and acidic residues" evidence="1">
    <location>
        <begin position="1876"/>
        <end position="1886"/>
    </location>
</feature>
<accession>A0A836C7E3</accession>
<feature type="region of interest" description="Disordered" evidence="1">
    <location>
        <begin position="945"/>
        <end position="969"/>
    </location>
</feature>
<reference evidence="2" key="1">
    <citation type="journal article" date="2020" name="bioRxiv">
        <title>Comparative genomics of Chlamydomonas.</title>
        <authorList>
            <person name="Craig R.J."/>
            <person name="Hasan A.R."/>
            <person name="Ness R.W."/>
            <person name="Keightley P.D."/>
        </authorList>
    </citation>
    <scope>NUCLEOTIDE SEQUENCE</scope>
    <source>
        <strain evidence="2">CCAP 11/70</strain>
    </source>
</reference>
<feature type="region of interest" description="Disordered" evidence="1">
    <location>
        <begin position="866"/>
        <end position="919"/>
    </location>
</feature>
<feature type="compositionally biased region" description="Gly residues" evidence="1">
    <location>
        <begin position="701"/>
        <end position="718"/>
    </location>
</feature>
<feature type="compositionally biased region" description="Pro residues" evidence="1">
    <location>
        <begin position="441"/>
        <end position="453"/>
    </location>
</feature>
<feature type="compositionally biased region" description="Low complexity" evidence="1">
    <location>
        <begin position="643"/>
        <end position="669"/>
    </location>
</feature>
<feature type="compositionally biased region" description="Gly residues" evidence="1">
    <location>
        <begin position="1175"/>
        <end position="1184"/>
    </location>
</feature>
<feature type="region of interest" description="Disordered" evidence="1">
    <location>
        <begin position="417"/>
        <end position="745"/>
    </location>
</feature>
<comment type="caution">
    <text evidence="2">The sequence shown here is derived from an EMBL/GenBank/DDBJ whole genome shotgun (WGS) entry which is preliminary data.</text>
</comment>
<feature type="region of interest" description="Disordered" evidence="1">
    <location>
        <begin position="1445"/>
        <end position="1956"/>
    </location>
</feature>
<feature type="region of interest" description="Disordered" evidence="1">
    <location>
        <begin position="1384"/>
        <end position="1414"/>
    </location>
</feature>
<feature type="compositionally biased region" description="Low complexity" evidence="1">
    <location>
        <begin position="1704"/>
        <end position="1716"/>
    </location>
</feature>
<feature type="compositionally biased region" description="Pro residues" evidence="1">
    <location>
        <begin position="210"/>
        <end position="236"/>
    </location>
</feature>
<evidence type="ECO:0000256" key="1">
    <source>
        <dbReference type="SAM" id="MobiDB-lite"/>
    </source>
</evidence>
<feature type="compositionally biased region" description="Low complexity" evidence="1">
    <location>
        <begin position="1503"/>
        <end position="1515"/>
    </location>
</feature>
<feature type="region of interest" description="Disordered" evidence="1">
    <location>
        <begin position="378"/>
        <end position="399"/>
    </location>
</feature>
<evidence type="ECO:0000313" key="3">
    <source>
        <dbReference type="Proteomes" id="UP000612055"/>
    </source>
</evidence>
<gene>
    <name evidence="2" type="ORF">HYH03_000655</name>
</gene>
<feature type="compositionally biased region" description="Low complexity" evidence="1">
    <location>
        <begin position="557"/>
        <end position="567"/>
    </location>
</feature>
<feature type="compositionally biased region" description="Low complexity" evidence="1">
    <location>
        <begin position="1791"/>
        <end position="1806"/>
    </location>
</feature>
<feature type="compositionally biased region" description="Low complexity" evidence="1">
    <location>
        <begin position="1029"/>
        <end position="1040"/>
    </location>
</feature>
<feature type="compositionally biased region" description="Polar residues" evidence="1">
    <location>
        <begin position="462"/>
        <end position="472"/>
    </location>
</feature>
<feature type="compositionally biased region" description="Low complexity" evidence="1">
    <location>
        <begin position="1666"/>
        <end position="1694"/>
    </location>
</feature>
<feature type="compositionally biased region" description="Pro residues" evidence="1">
    <location>
        <begin position="1518"/>
        <end position="1530"/>
    </location>
</feature>
<feature type="compositionally biased region" description="Low complexity" evidence="1">
    <location>
        <begin position="182"/>
        <end position="209"/>
    </location>
</feature>